<dbReference type="PIRSF" id="PIRSF000151">
    <property type="entry name" value="GPR"/>
    <property type="match status" value="1"/>
</dbReference>
<evidence type="ECO:0000256" key="4">
    <source>
        <dbReference type="ARBA" id="ARBA00022650"/>
    </source>
</evidence>
<dbReference type="Gene3D" id="3.40.309.10">
    <property type="entry name" value="Aldehyde Dehydrogenase, Chain A, domain 2"/>
    <property type="match status" value="1"/>
</dbReference>
<dbReference type="FunFam" id="3.40.309.10:FF:000028">
    <property type="entry name" value="Gamma-glutamyl phosphate reductase"/>
    <property type="match status" value="1"/>
</dbReference>
<protein>
    <recommendedName>
        <fullName evidence="8">Gamma-glutamyl phosphate reductase</fullName>
        <shortName evidence="8">GPR</shortName>
        <ecNumber evidence="8">1.2.1.41</ecNumber>
    </recommendedName>
    <alternativeName>
        <fullName evidence="8">Glutamate-5-semialdehyde dehydrogenase</fullName>
    </alternativeName>
    <alternativeName>
        <fullName evidence="8">Glutamyl-gamma-semialdehyde dehydrogenase</fullName>
        <shortName evidence="8">GSA dehydrogenase</shortName>
    </alternativeName>
</protein>
<evidence type="ECO:0000256" key="6">
    <source>
        <dbReference type="ARBA" id="ARBA00023002"/>
    </source>
</evidence>
<dbReference type="GO" id="GO:0050661">
    <property type="term" value="F:NADP binding"/>
    <property type="evidence" value="ECO:0007669"/>
    <property type="project" value="InterPro"/>
</dbReference>
<dbReference type="InterPro" id="IPR016162">
    <property type="entry name" value="Ald_DH_N"/>
</dbReference>
<dbReference type="GO" id="GO:0055129">
    <property type="term" value="P:L-proline biosynthetic process"/>
    <property type="evidence" value="ECO:0007669"/>
    <property type="project" value="UniProtKB-UniRule"/>
</dbReference>
<keyword evidence="11" id="KW-1185">Reference proteome</keyword>
<dbReference type="InterPro" id="IPR016161">
    <property type="entry name" value="Ald_DH/histidinol_DH"/>
</dbReference>
<dbReference type="AlphaFoldDB" id="A0A2U3BCJ2"/>
<dbReference type="UniPathway" id="UPA00098">
    <property type="reaction ID" value="UER00360"/>
</dbReference>
<comment type="similarity">
    <text evidence="8">Belongs to the gamma-glutamyl phosphate reductase family.</text>
</comment>
<dbReference type="CDD" id="cd07079">
    <property type="entry name" value="ALDH_F18-19_ProA-GPR"/>
    <property type="match status" value="1"/>
</dbReference>
<dbReference type="InterPro" id="IPR000965">
    <property type="entry name" value="GPR_dom"/>
</dbReference>
<dbReference type="GO" id="GO:0004350">
    <property type="term" value="F:glutamate-5-semialdehyde dehydrogenase activity"/>
    <property type="evidence" value="ECO:0007669"/>
    <property type="project" value="UniProtKB-UniRule"/>
</dbReference>
<dbReference type="SUPFAM" id="SSF53720">
    <property type="entry name" value="ALDH-like"/>
    <property type="match status" value="1"/>
</dbReference>
<dbReference type="PANTHER" id="PTHR11063:SF8">
    <property type="entry name" value="DELTA-1-PYRROLINE-5-CARBOXYLATE SYNTHASE"/>
    <property type="match status" value="1"/>
</dbReference>
<evidence type="ECO:0000256" key="5">
    <source>
        <dbReference type="ARBA" id="ARBA00022857"/>
    </source>
</evidence>
<evidence type="ECO:0000256" key="7">
    <source>
        <dbReference type="ARBA" id="ARBA00049024"/>
    </source>
</evidence>
<keyword evidence="5 8" id="KW-0521">NADP</keyword>
<dbReference type="Gene3D" id="3.40.605.10">
    <property type="entry name" value="Aldehyde Dehydrogenase, Chain A, domain 1"/>
    <property type="match status" value="1"/>
</dbReference>
<reference evidence="10 11" key="1">
    <citation type="submission" date="2018-05" db="EMBL/GenBank/DDBJ databases">
        <title>Vibrio limimaris sp. nov., isolated from marine sediment.</title>
        <authorList>
            <person name="Li C.-M."/>
        </authorList>
    </citation>
    <scope>NUCLEOTIDE SEQUENCE [LARGE SCALE GENOMIC DNA]</scope>
    <source>
        <strain evidence="10 11">E4404</strain>
    </source>
</reference>
<dbReference type="InterPro" id="IPR020593">
    <property type="entry name" value="G-glutamylP_reductase_CS"/>
</dbReference>
<comment type="caution">
    <text evidence="10">The sequence shown here is derived from an EMBL/GenBank/DDBJ whole genome shotgun (WGS) entry which is preliminary data.</text>
</comment>
<organism evidence="10 11">
    <name type="scientific">Vibrio albus</name>
    <dbReference type="NCBI Taxonomy" id="2200953"/>
    <lineage>
        <taxon>Bacteria</taxon>
        <taxon>Pseudomonadati</taxon>
        <taxon>Pseudomonadota</taxon>
        <taxon>Gammaproteobacteria</taxon>
        <taxon>Vibrionales</taxon>
        <taxon>Vibrionaceae</taxon>
        <taxon>Vibrio</taxon>
    </lineage>
</organism>
<keyword evidence="3 8" id="KW-0028">Amino-acid biosynthesis</keyword>
<dbReference type="InterPro" id="IPR012134">
    <property type="entry name" value="Glu-5-SA_DH"/>
</dbReference>
<gene>
    <name evidence="8" type="primary">proA</name>
    <name evidence="10" type="ORF">DI392_05165</name>
</gene>
<comment type="catalytic activity">
    <reaction evidence="7 8">
        <text>L-glutamate 5-semialdehyde + phosphate + NADP(+) = L-glutamyl 5-phosphate + NADPH + H(+)</text>
        <dbReference type="Rhea" id="RHEA:19541"/>
        <dbReference type="ChEBI" id="CHEBI:15378"/>
        <dbReference type="ChEBI" id="CHEBI:43474"/>
        <dbReference type="ChEBI" id="CHEBI:57783"/>
        <dbReference type="ChEBI" id="CHEBI:58066"/>
        <dbReference type="ChEBI" id="CHEBI:58274"/>
        <dbReference type="ChEBI" id="CHEBI:58349"/>
        <dbReference type="EC" id="1.2.1.41"/>
    </reaction>
</comment>
<evidence type="ECO:0000259" key="9">
    <source>
        <dbReference type="Pfam" id="PF00171"/>
    </source>
</evidence>
<feature type="domain" description="Aldehyde dehydrogenase" evidence="9">
    <location>
        <begin position="7"/>
        <end position="279"/>
    </location>
</feature>
<dbReference type="InterPro" id="IPR015590">
    <property type="entry name" value="Aldehyde_DH_dom"/>
</dbReference>
<evidence type="ECO:0000256" key="8">
    <source>
        <dbReference type="HAMAP-Rule" id="MF_00412"/>
    </source>
</evidence>
<comment type="pathway">
    <text evidence="1 8">Amino-acid biosynthesis; L-proline biosynthesis; L-glutamate 5-semialdehyde from L-glutamate: step 2/2.</text>
</comment>
<keyword evidence="6 8" id="KW-0560">Oxidoreductase</keyword>
<dbReference type="InterPro" id="IPR016163">
    <property type="entry name" value="Ald_DH_C"/>
</dbReference>
<dbReference type="EC" id="1.2.1.41" evidence="8"/>
<evidence type="ECO:0000256" key="3">
    <source>
        <dbReference type="ARBA" id="ARBA00022605"/>
    </source>
</evidence>
<comment type="function">
    <text evidence="8">Catalyzes the NADPH-dependent reduction of L-glutamate 5-phosphate into L-glutamate 5-semialdehyde and phosphate. The product spontaneously undergoes cyclization to form 1-pyrroline-5-carboxylate.</text>
</comment>
<dbReference type="GO" id="GO:0005737">
    <property type="term" value="C:cytoplasm"/>
    <property type="evidence" value="ECO:0007669"/>
    <property type="project" value="UniProtKB-SubCell"/>
</dbReference>
<dbReference type="PANTHER" id="PTHR11063">
    <property type="entry name" value="GLUTAMATE SEMIALDEHYDE DEHYDROGENASE"/>
    <property type="match status" value="1"/>
</dbReference>
<dbReference type="PROSITE" id="PS01223">
    <property type="entry name" value="PROA"/>
    <property type="match status" value="1"/>
</dbReference>
<dbReference type="NCBIfam" id="NF001221">
    <property type="entry name" value="PRK00197.1"/>
    <property type="match status" value="1"/>
</dbReference>
<evidence type="ECO:0000256" key="2">
    <source>
        <dbReference type="ARBA" id="ARBA00022490"/>
    </source>
</evidence>
<evidence type="ECO:0000256" key="1">
    <source>
        <dbReference type="ARBA" id="ARBA00004985"/>
    </source>
</evidence>
<accession>A0A2U3BCJ2</accession>
<name>A0A2U3BCJ2_9VIBR</name>
<dbReference type="NCBIfam" id="TIGR00407">
    <property type="entry name" value="proA"/>
    <property type="match status" value="1"/>
</dbReference>
<dbReference type="RefSeq" id="WP_109318838.1">
    <property type="nucleotide sequence ID" value="NZ_QFWT01000002.1"/>
</dbReference>
<dbReference type="OrthoDB" id="9809970at2"/>
<proteinExistence type="inferred from homology"/>
<evidence type="ECO:0000313" key="10">
    <source>
        <dbReference type="EMBL" id="PWI34502.1"/>
    </source>
</evidence>
<keyword evidence="2 8" id="KW-0963">Cytoplasm</keyword>
<dbReference type="Pfam" id="PF00171">
    <property type="entry name" value="Aldedh"/>
    <property type="match status" value="1"/>
</dbReference>
<dbReference type="Proteomes" id="UP000245362">
    <property type="component" value="Unassembled WGS sequence"/>
</dbReference>
<comment type="subcellular location">
    <subcellularLocation>
        <location evidence="8">Cytoplasm</location>
    </subcellularLocation>
</comment>
<evidence type="ECO:0000313" key="11">
    <source>
        <dbReference type="Proteomes" id="UP000245362"/>
    </source>
</evidence>
<keyword evidence="4 8" id="KW-0641">Proline biosynthesis</keyword>
<dbReference type="HAMAP" id="MF_00412">
    <property type="entry name" value="ProA"/>
    <property type="match status" value="1"/>
</dbReference>
<sequence length="416" mass="44980">MELIQMGKAAKEAAFHLATASTAQKNKALAIIADELEANADVILAANAQDIEKGREAGLGEALLDRLLLNEERLKGIANDVRNVINLNDPVGSELDSKVLENGMSLSRRRVPLGVVGVIYEARPNVTIDIAALCLKTGNASILRGGKETFFSNMELVKVIQSALEKAELPAASVQYIEKPDRELVSQLLKLDDYVDMIIPRGGAGLHKMCKENSTIPVIIGGFGISHIFVDESADLEKSVDVVENSKVQRPSACNSLDTLLVHEAVAAEFLPMLAERLNERVAFVAEPKAKALLGNAKELRDAKEGDFDTEWLAYTLGVKVVADVEEAIEHMHVHNASHSDAIMTNSLQNSERFINSVGSAAVYVNASTRFTDGAQFGLGAEVAVSTQKLHARGPMGLEELTSYKWVGKANYLPRA</sequence>
<dbReference type="EMBL" id="QFWT01000002">
    <property type="protein sequence ID" value="PWI34502.1"/>
    <property type="molecule type" value="Genomic_DNA"/>
</dbReference>